<organism evidence="1 2">
    <name type="scientific">Eumeta variegata</name>
    <name type="common">Bagworm moth</name>
    <name type="synonym">Eumeta japonica</name>
    <dbReference type="NCBI Taxonomy" id="151549"/>
    <lineage>
        <taxon>Eukaryota</taxon>
        <taxon>Metazoa</taxon>
        <taxon>Ecdysozoa</taxon>
        <taxon>Arthropoda</taxon>
        <taxon>Hexapoda</taxon>
        <taxon>Insecta</taxon>
        <taxon>Pterygota</taxon>
        <taxon>Neoptera</taxon>
        <taxon>Endopterygota</taxon>
        <taxon>Lepidoptera</taxon>
        <taxon>Glossata</taxon>
        <taxon>Ditrysia</taxon>
        <taxon>Tineoidea</taxon>
        <taxon>Psychidae</taxon>
        <taxon>Oiketicinae</taxon>
        <taxon>Eumeta</taxon>
    </lineage>
</organism>
<dbReference type="EMBL" id="BGZK01000257">
    <property type="protein sequence ID" value="GBP32293.1"/>
    <property type="molecule type" value="Genomic_DNA"/>
</dbReference>
<proteinExistence type="predicted"/>
<evidence type="ECO:0000313" key="2">
    <source>
        <dbReference type="Proteomes" id="UP000299102"/>
    </source>
</evidence>
<dbReference type="Proteomes" id="UP000299102">
    <property type="component" value="Unassembled WGS sequence"/>
</dbReference>
<comment type="caution">
    <text evidence="1">The sequence shown here is derived from an EMBL/GenBank/DDBJ whole genome shotgun (WGS) entry which is preliminary data.</text>
</comment>
<accession>A0A4C1V0L3</accession>
<dbReference type="AlphaFoldDB" id="A0A4C1V0L3"/>
<gene>
    <name evidence="1" type="ORF">EVAR_86125_1</name>
</gene>
<reference evidence="1 2" key="1">
    <citation type="journal article" date="2019" name="Commun. Biol.">
        <title>The bagworm genome reveals a unique fibroin gene that provides high tensile strength.</title>
        <authorList>
            <person name="Kono N."/>
            <person name="Nakamura H."/>
            <person name="Ohtoshi R."/>
            <person name="Tomita M."/>
            <person name="Numata K."/>
            <person name="Arakawa K."/>
        </authorList>
    </citation>
    <scope>NUCLEOTIDE SEQUENCE [LARGE SCALE GENOMIC DNA]</scope>
</reference>
<keyword evidence="2" id="KW-1185">Reference proteome</keyword>
<sequence length="157" mass="17712">MTAPSVDIKDEAIHSMTTRVKPRNKTGVVCNEQMMLSDSAAEARVVKRMRALDPAVRSFQIFITLLMDGQPPYAKTELLFLLAAVGRNIKNAFSMRTTARAPPRRQWKEQIDVAGGHRADKAFFYGHSLSFRVFRLSFIVCSPRKQKEARTASALRL</sequence>
<protein>
    <submittedName>
        <fullName evidence="1">Uncharacterized protein</fullName>
    </submittedName>
</protein>
<name>A0A4C1V0L3_EUMVA</name>
<evidence type="ECO:0000313" key="1">
    <source>
        <dbReference type="EMBL" id="GBP32293.1"/>
    </source>
</evidence>